<evidence type="ECO:0000313" key="8">
    <source>
        <dbReference type="Proteomes" id="UP001209540"/>
    </source>
</evidence>
<comment type="similarity">
    <text evidence="1">Belongs to the carotenoid oxygenase family.</text>
</comment>
<evidence type="ECO:0000256" key="5">
    <source>
        <dbReference type="PIRSR" id="PIRSR604294-1"/>
    </source>
</evidence>
<dbReference type="EMBL" id="JAIXMP010000008">
    <property type="protein sequence ID" value="KAI9269296.1"/>
    <property type="molecule type" value="Genomic_DNA"/>
</dbReference>
<evidence type="ECO:0000256" key="4">
    <source>
        <dbReference type="ARBA" id="ARBA00023004"/>
    </source>
</evidence>
<comment type="cofactor">
    <cofactor evidence="5">
        <name>Fe(2+)</name>
        <dbReference type="ChEBI" id="CHEBI:29033"/>
    </cofactor>
    <text evidence="5">Binds 1 Fe(2+) ion per subunit.</text>
</comment>
<evidence type="ECO:0000256" key="2">
    <source>
        <dbReference type="ARBA" id="ARBA00022723"/>
    </source>
</evidence>
<comment type="caution">
    <text evidence="7">The sequence shown here is derived from an EMBL/GenBank/DDBJ whole genome shotgun (WGS) entry which is preliminary data.</text>
</comment>
<dbReference type="GO" id="GO:0046872">
    <property type="term" value="F:metal ion binding"/>
    <property type="evidence" value="ECO:0007669"/>
    <property type="project" value="UniProtKB-KW"/>
</dbReference>
<keyword evidence="8" id="KW-1185">Reference proteome</keyword>
<proteinExistence type="inferred from homology"/>
<keyword evidence="2 5" id="KW-0479">Metal-binding</keyword>
<dbReference type="Pfam" id="PF03055">
    <property type="entry name" value="RPE65"/>
    <property type="match status" value="1"/>
</dbReference>
<accession>A0AAD5K536</accession>
<dbReference type="AlphaFoldDB" id="A0AAD5K536"/>
<evidence type="ECO:0000313" key="7">
    <source>
        <dbReference type="EMBL" id="KAI9269296.1"/>
    </source>
</evidence>
<evidence type="ECO:0000256" key="3">
    <source>
        <dbReference type="ARBA" id="ARBA00023002"/>
    </source>
</evidence>
<dbReference type="InterPro" id="IPR004294">
    <property type="entry name" value="Carotenoid_Oase"/>
</dbReference>
<reference evidence="7" key="2">
    <citation type="submission" date="2023-02" db="EMBL/GenBank/DDBJ databases">
        <authorList>
            <consortium name="DOE Joint Genome Institute"/>
            <person name="Mondo S.J."/>
            <person name="Chang Y."/>
            <person name="Wang Y."/>
            <person name="Ahrendt S."/>
            <person name="Andreopoulos W."/>
            <person name="Barry K."/>
            <person name="Beard J."/>
            <person name="Benny G.L."/>
            <person name="Blankenship S."/>
            <person name="Bonito G."/>
            <person name="Cuomo C."/>
            <person name="Desiro A."/>
            <person name="Gervers K.A."/>
            <person name="Hundley H."/>
            <person name="Kuo A."/>
            <person name="LaButti K."/>
            <person name="Lang B.F."/>
            <person name="Lipzen A."/>
            <person name="O'Donnell K."/>
            <person name="Pangilinan J."/>
            <person name="Reynolds N."/>
            <person name="Sandor L."/>
            <person name="Smith M.W."/>
            <person name="Tsang A."/>
            <person name="Grigoriev I.V."/>
            <person name="Stajich J.E."/>
            <person name="Spatafora J.W."/>
        </authorList>
    </citation>
    <scope>NUCLEOTIDE SEQUENCE</scope>
    <source>
        <strain evidence="7">RSA 2281</strain>
    </source>
</reference>
<keyword evidence="4 5" id="KW-0408">Iron</keyword>
<sequence length="626" mass="70668">MRTPAALNPNNGEPAPSPFGFKNVPAYEEPITVKIEGKIPSWVNGILYRSGSGRYNIMMDNGDTHHIGHPFDGLSILHRFEISGGTQTVKYTSRHTSNGLEQRIRDGDKTLLTFGPDPCKTIFGRMQTFYHHITEFNQTMARKEQDPEYDMVNITITPNFPIGKKLEQETGVTRGEAVVVKRDADTLQLVDKETLKPLKMFTYSHVDKRLWGMLCSSHHQFDEEANEYVNFMVRLGPIPSFQTFAIGPYSPEPGQTDMPPPETTVHEPIWRHLGSWNTLEILKPAYIHSFNMTKNYIIVPNFPYYYAFGGMAAIYYSNAYQTFQWDGSRRTLFHVIDRHIKRHVATYEAEPCFGFHSSNAWDEEVPLPGGGTERVIFMDYCMYENTDIVDASFELGKAPSGKVDLDQVQPVRFVVKKKAQGKEGNKIAPSQVRRYRLGQVPRGSDNVHRWSANKSWTGGYLFNGMREYNKRRVASYTVLAQDVELPRFNQQYNLKKYRYLYGVCESRFAPSYASGSVVNGLIKVDLDQPYLGPNTDQASTAKIWDTPGCSCSEPIFIPNPNGTTEDDGVILSVVNSKTGEDIESFFLLILAAQSMKEIGRCTLGSFNTLTLHGSFVDSHGIGIAIN</sequence>
<dbReference type="GO" id="GO:0016121">
    <property type="term" value="P:carotene catabolic process"/>
    <property type="evidence" value="ECO:0007669"/>
    <property type="project" value="TreeGrafter"/>
</dbReference>
<feature type="binding site" evidence="5">
    <location>
        <position position="218"/>
    </location>
    <ligand>
        <name>Fe cation</name>
        <dbReference type="ChEBI" id="CHEBI:24875"/>
        <note>catalytic</note>
    </ligand>
</feature>
<dbReference type="PANTHER" id="PTHR10543:SF24">
    <property type="entry name" value="CAROTENOID ISOMEROOXYGENASE"/>
    <property type="match status" value="1"/>
</dbReference>
<gene>
    <name evidence="7" type="ORF">BDA99DRAFT_551008</name>
</gene>
<feature type="binding site" evidence="5">
    <location>
        <position position="288"/>
    </location>
    <ligand>
        <name>Fe cation</name>
        <dbReference type="ChEBI" id="CHEBI:24875"/>
        <note>catalytic</note>
    </ligand>
</feature>
<evidence type="ECO:0000256" key="6">
    <source>
        <dbReference type="SAM" id="MobiDB-lite"/>
    </source>
</evidence>
<dbReference type="Proteomes" id="UP001209540">
    <property type="component" value="Unassembled WGS sequence"/>
</dbReference>
<dbReference type="PANTHER" id="PTHR10543">
    <property type="entry name" value="BETA-CAROTENE DIOXYGENASE"/>
    <property type="match status" value="1"/>
</dbReference>
<keyword evidence="3" id="KW-0560">Oxidoreductase</keyword>
<protein>
    <submittedName>
        <fullName evidence="7">Carotene oxygenase</fullName>
    </submittedName>
</protein>
<feature type="binding site" evidence="5">
    <location>
        <position position="356"/>
    </location>
    <ligand>
        <name>Fe cation</name>
        <dbReference type="ChEBI" id="CHEBI:24875"/>
        <note>catalytic</note>
    </ligand>
</feature>
<dbReference type="GO" id="GO:0010436">
    <property type="term" value="F:carotenoid dioxygenase activity"/>
    <property type="evidence" value="ECO:0007669"/>
    <property type="project" value="TreeGrafter"/>
</dbReference>
<name>A0AAD5K536_9FUNG</name>
<feature type="binding site" evidence="5">
    <location>
        <position position="612"/>
    </location>
    <ligand>
        <name>Fe cation</name>
        <dbReference type="ChEBI" id="CHEBI:24875"/>
        <note>catalytic</note>
    </ligand>
</feature>
<reference evidence="7" key="1">
    <citation type="journal article" date="2022" name="IScience">
        <title>Evolution of zygomycete secretomes and the origins of terrestrial fungal ecologies.</title>
        <authorList>
            <person name="Chang Y."/>
            <person name="Wang Y."/>
            <person name="Mondo S."/>
            <person name="Ahrendt S."/>
            <person name="Andreopoulos W."/>
            <person name="Barry K."/>
            <person name="Beard J."/>
            <person name="Benny G.L."/>
            <person name="Blankenship S."/>
            <person name="Bonito G."/>
            <person name="Cuomo C."/>
            <person name="Desiro A."/>
            <person name="Gervers K.A."/>
            <person name="Hundley H."/>
            <person name="Kuo A."/>
            <person name="LaButti K."/>
            <person name="Lang B.F."/>
            <person name="Lipzen A."/>
            <person name="O'Donnell K."/>
            <person name="Pangilinan J."/>
            <person name="Reynolds N."/>
            <person name="Sandor L."/>
            <person name="Smith M.E."/>
            <person name="Tsang A."/>
            <person name="Grigoriev I.V."/>
            <person name="Stajich J.E."/>
            <person name="Spatafora J.W."/>
        </authorList>
    </citation>
    <scope>NUCLEOTIDE SEQUENCE</scope>
    <source>
        <strain evidence="7">RSA 2281</strain>
    </source>
</reference>
<evidence type="ECO:0000256" key="1">
    <source>
        <dbReference type="ARBA" id="ARBA00006787"/>
    </source>
</evidence>
<feature type="region of interest" description="Disordered" evidence="6">
    <location>
        <begin position="1"/>
        <end position="21"/>
    </location>
</feature>
<organism evidence="7 8">
    <name type="scientific">Phascolomyces articulosus</name>
    <dbReference type="NCBI Taxonomy" id="60185"/>
    <lineage>
        <taxon>Eukaryota</taxon>
        <taxon>Fungi</taxon>
        <taxon>Fungi incertae sedis</taxon>
        <taxon>Mucoromycota</taxon>
        <taxon>Mucoromycotina</taxon>
        <taxon>Mucoromycetes</taxon>
        <taxon>Mucorales</taxon>
        <taxon>Lichtheimiaceae</taxon>
        <taxon>Phascolomyces</taxon>
    </lineage>
</organism>